<organism evidence="1">
    <name type="scientific">mine drainage metagenome</name>
    <dbReference type="NCBI Taxonomy" id="410659"/>
    <lineage>
        <taxon>unclassified sequences</taxon>
        <taxon>metagenomes</taxon>
        <taxon>ecological metagenomes</taxon>
    </lineage>
</organism>
<gene>
    <name evidence="1" type="ORF">GALL_243340</name>
</gene>
<dbReference type="EMBL" id="MLJW01000201">
    <property type="protein sequence ID" value="OIQ93742.1"/>
    <property type="molecule type" value="Genomic_DNA"/>
</dbReference>
<sequence>MTWTTATLSPEQAAAEPFDYTDDNRLELDGGHVVILGTRPDGTPAILIEGEGFAIMGIMGIAGGAE</sequence>
<accession>A0A1J5RCD0</accession>
<evidence type="ECO:0000313" key="1">
    <source>
        <dbReference type="EMBL" id="OIQ93742.1"/>
    </source>
</evidence>
<protein>
    <submittedName>
        <fullName evidence="1">Uncharacterized protein</fullName>
    </submittedName>
</protein>
<reference evidence="1" key="1">
    <citation type="submission" date="2016-10" db="EMBL/GenBank/DDBJ databases">
        <title>Sequence of Gallionella enrichment culture.</title>
        <authorList>
            <person name="Poehlein A."/>
            <person name="Muehling M."/>
            <person name="Daniel R."/>
        </authorList>
    </citation>
    <scope>NUCLEOTIDE SEQUENCE</scope>
</reference>
<name>A0A1J5RCD0_9ZZZZ</name>
<proteinExistence type="predicted"/>
<comment type="caution">
    <text evidence="1">The sequence shown here is derived from an EMBL/GenBank/DDBJ whole genome shotgun (WGS) entry which is preliminary data.</text>
</comment>
<dbReference type="AlphaFoldDB" id="A0A1J5RCD0"/>